<dbReference type="GO" id="GO:0016740">
    <property type="term" value="F:transferase activity"/>
    <property type="evidence" value="ECO:0007669"/>
    <property type="project" value="UniProtKB-KW"/>
</dbReference>
<proteinExistence type="predicted"/>
<sequence length="128" mass="13771">MKTVYLAGPIDFADATSPAAALKQEAKNYLLKEGYWVFDPAEAWSAKQAAEQTPIVQDINMDAIDKCDLVVAILVRGVLSIGTVLEIHHASGMFPKKPTYIIGNIGKNSAALAYLGVEVYNSITETGL</sequence>
<protein>
    <submittedName>
        <fullName evidence="1">Nucleoside 2-deoxyribosyltransferase</fullName>
    </submittedName>
</protein>
<keyword evidence="1" id="KW-0808">Transferase</keyword>
<dbReference type="InterPro" id="IPR007710">
    <property type="entry name" value="Nucleoside_deoxyribTrfase"/>
</dbReference>
<dbReference type="EMBL" id="LR797480">
    <property type="protein sequence ID" value="CAB4219654.1"/>
    <property type="molecule type" value="Genomic_DNA"/>
</dbReference>
<evidence type="ECO:0000313" key="2">
    <source>
        <dbReference type="EMBL" id="CAB4219654.1"/>
    </source>
</evidence>
<accession>A0A6J5SKQ8</accession>
<dbReference type="SUPFAM" id="SSF52309">
    <property type="entry name" value="N-(deoxy)ribosyltransferase-like"/>
    <property type="match status" value="1"/>
</dbReference>
<dbReference type="Pfam" id="PF05014">
    <property type="entry name" value="Nuc_deoxyrib_tr"/>
    <property type="match status" value="1"/>
</dbReference>
<reference evidence="1" key="1">
    <citation type="submission" date="2020-05" db="EMBL/GenBank/DDBJ databases">
        <authorList>
            <person name="Chiriac C."/>
            <person name="Salcher M."/>
            <person name="Ghai R."/>
            <person name="Kavagutti S V."/>
        </authorList>
    </citation>
    <scope>NUCLEOTIDE SEQUENCE</scope>
</reference>
<evidence type="ECO:0000313" key="1">
    <source>
        <dbReference type="EMBL" id="CAB4215024.1"/>
    </source>
</evidence>
<dbReference type="EMBL" id="LR797420">
    <property type="protein sequence ID" value="CAB4215024.1"/>
    <property type="molecule type" value="Genomic_DNA"/>
</dbReference>
<dbReference type="Gene3D" id="3.40.50.450">
    <property type="match status" value="1"/>
</dbReference>
<organism evidence="1">
    <name type="scientific">uncultured Caudovirales phage</name>
    <dbReference type="NCBI Taxonomy" id="2100421"/>
    <lineage>
        <taxon>Viruses</taxon>
        <taxon>Duplodnaviria</taxon>
        <taxon>Heunggongvirae</taxon>
        <taxon>Uroviricota</taxon>
        <taxon>Caudoviricetes</taxon>
        <taxon>Peduoviridae</taxon>
        <taxon>Maltschvirus</taxon>
        <taxon>Maltschvirus maltsch</taxon>
    </lineage>
</organism>
<name>A0A6J5SKQ8_9CAUD</name>
<gene>
    <name evidence="1" type="ORF">UFOVP1467_51</name>
    <name evidence="2" type="ORF">UFOVP1616_35</name>
</gene>